<keyword evidence="3" id="KW-0256">Endoplasmic reticulum</keyword>
<dbReference type="CDD" id="cd23995">
    <property type="entry name" value="Seipin_BSCL2_like"/>
    <property type="match status" value="1"/>
</dbReference>
<gene>
    <name evidence="8" type="ORF">HID58_050770</name>
</gene>
<keyword evidence="6 7" id="KW-0472">Membrane</keyword>
<dbReference type="Pfam" id="PF06775">
    <property type="entry name" value="Seipin"/>
    <property type="match status" value="1"/>
</dbReference>
<proteinExistence type="predicted"/>
<dbReference type="PANTHER" id="PTHR21212">
    <property type="entry name" value="BERNARDINELLI-SEIP CONGENITAL LIPODYSTROPHY 2 HOMOLOG BSCL2 PROTEIN"/>
    <property type="match status" value="1"/>
</dbReference>
<organism evidence="8 9">
    <name type="scientific">Brassica napus</name>
    <name type="common">Rape</name>
    <dbReference type="NCBI Taxonomy" id="3708"/>
    <lineage>
        <taxon>Eukaryota</taxon>
        <taxon>Viridiplantae</taxon>
        <taxon>Streptophyta</taxon>
        <taxon>Embryophyta</taxon>
        <taxon>Tracheophyta</taxon>
        <taxon>Spermatophyta</taxon>
        <taxon>Magnoliopsida</taxon>
        <taxon>eudicotyledons</taxon>
        <taxon>Gunneridae</taxon>
        <taxon>Pentapetalae</taxon>
        <taxon>rosids</taxon>
        <taxon>malvids</taxon>
        <taxon>Brassicales</taxon>
        <taxon>Brassicaceae</taxon>
        <taxon>Brassiceae</taxon>
        <taxon>Brassica</taxon>
    </lineage>
</organism>
<dbReference type="Proteomes" id="UP000824890">
    <property type="component" value="Unassembled WGS sequence"/>
</dbReference>
<keyword evidence="2 7" id="KW-0812">Transmembrane</keyword>
<protein>
    <recommendedName>
        <fullName evidence="10">Seipin</fullName>
    </recommendedName>
</protein>
<sequence>MEELNIDLKIPDPLRADWFMALVDIQADLIYNALVVLTSPLYLLYRSYNRATATISAAERAVKRAPSRIKSSAARVVRRTWYGLMGACHVSMVMVLALIIAAVLGIGVVSLYVEKPVVVRERLFFDYTEENPSAVFSFDKKKRPFGVPVGHKVHVYLVLWMPESDLNRRLGLFQLKVELLSLKGETIARSSQPCMLRFRSKPIRLARTFVMSVPLIAGFANEAQTMRIDALVHQEKWPRTKAVRATLIPRAQTRLLPQLYEAEVVINSKPPWTKRMAYNWKWTLCVWTSMYLYVPILVALLWCFRPLLFPYVASSRTVAETERLEMEVVEEEVIERRFRERRNKPRRRTFITTQETYTYSVLNRQFNQRNKKTKPFVLNGQLSLRDKNAISVRINPFTITNPSPCNINRNSLLSKLLLLQGTETSCNSSSSRTTTPLSSLPANFLKKSSQHSLSTFPLITAMDTILIASSSFPDSCNPSNNIKNVVLLGKQPFSSISSRTLTPSLTFPFLDNPSIK</sequence>
<feature type="non-terminal residue" evidence="8">
    <location>
        <position position="516"/>
    </location>
</feature>
<evidence type="ECO:0000256" key="6">
    <source>
        <dbReference type="ARBA" id="ARBA00023136"/>
    </source>
</evidence>
<feature type="transmembrane region" description="Helical" evidence="7">
    <location>
        <begin position="282"/>
        <end position="302"/>
    </location>
</feature>
<dbReference type="EMBL" id="JAGKQM010000013">
    <property type="protein sequence ID" value="KAH0888341.1"/>
    <property type="molecule type" value="Genomic_DNA"/>
</dbReference>
<keyword evidence="4 7" id="KW-1133">Transmembrane helix</keyword>
<comment type="subcellular location">
    <subcellularLocation>
        <location evidence="1">Endoplasmic reticulum membrane</location>
        <topology evidence="1">Multi-pass membrane protein</topology>
    </subcellularLocation>
</comment>
<evidence type="ECO:0008006" key="10">
    <source>
        <dbReference type="Google" id="ProtNLM"/>
    </source>
</evidence>
<evidence type="ECO:0000313" key="9">
    <source>
        <dbReference type="Proteomes" id="UP000824890"/>
    </source>
</evidence>
<evidence type="ECO:0000256" key="3">
    <source>
        <dbReference type="ARBA" id="ARBA00022824"/>
    </source>
</evidence>
<keyword evidence="5" id="KW-0443">Lipid metabolism</keyword>
<evidence type="ECO:0000256" key="4">
    <source>
        <dbReference type="ARBA" id="ARBA00022989"/>
    </source>
</evidence>
<feature type="transmembrane region" description="Helical" evidence="7">
    <location>
        <begin position="90"/>
        <end position="113"/>
    </location>
</feature>
<evidence type="ECO:0000256" key="5">
    <source>
        <dbReference type="ARBA" id="ARBA00023098"/>
    </source>
</evidence>
<accession>A0ABQ8A761</accession>
<name>A0ABQ8A761_BRANA</name>
<comment type="caution">
    <text evidence="8">The sequence shown here is derived from an EMBL/GenBank/DDBJ whole genome shotgun (WGS) entry which is preliminary data.</text>
</comment>
<evidence type="ECO:0000256" key="7">
    <source>
        <dbReference type="SAM" id="Phobius"/>
    </source>
</evidence>
<dbReference type="InterPro" id="IPR009617">
    <property type="entry name" value="Seipin"/>
</dbReference>
<keyword evidence="9" id="KW-1185">Reference proteome</keyword>
<dbReference type="PANTHER" id="PTHR21212:SF5">
    <property type="entry name" value="SEIPIN-1"/>
    <property type="match status" value="1"/>
</dbReference>
<reference evidence="8 9" key="1">
    <citation type="submission" date="2021-05" db="EMBL/GenBank/DDBJ databases">
        <title>Genome Assembly of Synthetic Allotetraploid Brassica napus Reveals Homoeologous Exchanges between Subgenomes.</title>
        <authorList>
            <person name="Davis J.T."/>
        </authorList>
    </citation>
    <scope>NUCLEOTIDE SEQUENCE [LARGE SCALE GENOMIC DNA]</scope>
    <source>
        <strain evidence="9">cv. Da-Ae</strain>
        <tissue evidence="8">Seedling</tissue>
    </source>
</reference>
<evidence type="ECO:0000313" key="8">
    <source>
        <dbReference type="EMBL" id="KAH0888341.1"/>
    </source>
</evidence>
<evidence type="ECO:0000256" key="2">
    <source>
        <dbReference type="ARBA" id="ARBA00022692"/>
    </source>
</evidence>
<evidence type="ECO:0000256" key="1">
    <source>
        <dbReference type="ARBA" id="ARBA00004477"/>
    </source>
</evidence>